<dbReference type="AlphaFoldDB" id="A0A3Q3J3D2"/>
<evidence type="ECO:0000313" key="2">
    <source>
        <dbReference type="Proteomes" id="UP000261600"/>
    </source>
</evidence>
<dbReference type="Ensembl" id="ENSMALT00000013048.1">
    <property type="protein sequence ID" value="ENSMALP00000012779.1"/>
    <property type="gene ID" value="ENSMALG00000009047.1"/>
</dbReference>
<dbReference type="PANTHER" id="PTHR16199">
    <property type="entry name" value="CONDENSIN-2 COMPLEX SUBUNIT G2"/>
    <property type="match status" value="1"/>
</dbReference>
<sequence length="378" mass="44203">MSKRQAFLESVCKENVKDFLHFIQLHNKVEPFDVEEVVQEMSRDQKRALWGQLAVLLRDILLELPLDRWEAGVKVKSAANPESLQVSLYTVLVLEDVDTYSALLEIAHMLHGLYVLMFDQVSQEPLQCHIHILFIDWWTKGLKEKEKFGRTAFLVSLQKSLTLKKPGIEIQRVWSLRDVLMSLDYTSEDNRQIIDLLLKCFQHPVFIRHDEGKRFLVYIFSWNVSFIRIIQGTIKDQLAVFSKSTTTHITEIYFRAWKKASGDFVEKIESSCIQDFMQNAIFLHRASPVLSKVRQILSYFHTKKDSHTVDKMLCNLYRPILWTALSVPNFEVRANATWLFTEAFPVHDPDQSSQSLDEEVQEQLDKPYFATLVFIWSE</sequence>
<reference evidence="1" key="2">
    <citation type="submission" date="2025-09" db="UniProtKB">
        <authorList>
            <consortium name="Ensembl"/>
        </authorList>
    </citation>
    <scope>IDENTIFICATION</scope>
</reference>
<dbReference type="Pfam" id="PF12422">
    <property type="entry name" value="Condensin2nSMC"/>
    <property type="match status" value="1"/>
</dbReference>
<proteinExistence type="predicted"/>
<dbReference type="GO" id="GO:0005634">
    <property type="term" value="C:nucleus"/>
    <property type="evidence" value="ECO:0007669"/>
    <property type="project" value="InterPro"/>
</dbReference>
<keyword evidence="2" id="KW-1185">Reference proteome</keyword>
<protein>
    <recommendedName>
        <fullName evidence="3">Non-SMC condensin II complex, subunit G2</fullName>
    </recommendedName>
</protein>
<dbReference type="STRING" id="43700.ENSMALP00000012779"/>
<accession>A0A3Q3J3D2</accession>
<dbReference type="Proteomes" id="UP000261600">
    <property type="component" value="Unplaced"/>
</dbReference>
<dbReference type="PANTHER" id="PTHR16199:SF4">
    <property type="entry name" value="CONDENSIN-2 COMPLEX SUBUNIT G2"/>
    <property type="match status" value="1"/>
</dbReference>
<reference evidence="1" key="1">
    <citation type="submission" date="2025-08" db="UniProtKB">
        <authorList>
            <consortium name="Ensembl"/>
        </authorList>
    </citation>
    <scope>IDENTIFICATION</scope>
</reference>
<name>A0A3Q3J3D2_MONAL</name>
<organism evidence="1 2">
    <name type="scientific">Monopterus albus</name>
    <name type="common">Swamp eel</name>
    <dbReference type="NCBI Taxonomy" id="43700"/>
    <lineage>
        <taxon>Eukaryota</taxon>
        <taxon>Metazoa</taxon>
        <taxon>Chordata</taxon>
        <taxon>Craniata</taxon>
        <taxon>Vertebrata</taxon>
        <taxon>Euteleostomi</taxon>
        <taxon>Actinopterygii</taxon>
        <taxon>Neopterygii</taxon>
        <taxon>Teleostei</taxon>
        <taxon>Neoteleostei</taxon>
        <taxon>Acanthomorphata</taxon>
        <taxon>Anabantaria</taxon>
        <taxon>Synbranchiformes</taxon>
        <taxon>Synbranchidae</taxon>
        <taxon>Monopterus</taxon>
    </lineage>
</organism>
<evidence type="ECO:0000313" key="1">
    <source>
        <dbReference type="Ensembl" id="ENSMALP00000012779.1"/>
    </source>
</evidence>
<dbReference type="GO" id="GO:0000070">
    <property type="term" value="P:mitotic sister chromatid segregation"/>
    <property type="evidence" value="ECO:0007669"/>
    <property type="project" value="TreeGrafter"/>
</dbReference>
<evidence type="ECO:0008006" key="3">
    <source>
        <dbReference type="Google" id="ProtNLM"/>
    </source>
</evidence>
<dbReference type="InterPro" id="IPR024741">
    <property type="entry name" value="Condensin2_G2"/>
</dbReference>
<dbReference type="GO" id="GO:0000796">
    <property type="term" value="C:condensin complex"/>
    <property type="evidence" value="ECO:0007669"/>
    <property type="project" value="TreeGrafter"/>
</dbReference>